<evidence type="ECO:0000259" key="2">
    <source>
        <dbReference type="PROSITE" id="PS50113"/>
    </source>
</evidence>
<dbReference type="Gene3D" id="3.30.450.20">
    <property type="entry name" value="PAS domain"/>
    <property type="match status" value="1"/>
</dbReference>
<gene>
    <name evidence="4" type="primary">dgcE_1</name>
    <name evidence="4" type="ORF">SDC9_46350</name>
</gene>
<dbReference type="SMART" id="SM00267">
    <property type="entry name" value="GGDEF"/>
    <property type="match status" value="1"/>
</dbReference>
<dbReference type="NCBIfam" id="TIGR00229">
    <property type="entry name" value="sensory_box"/>
    <property type="match status" value="1"/>
</dbReference>
<dbReference type="PANTHER" id="PTHR46663:SF4">
    <property type="entry name" value="DIGUANYLATE CYCLASE DGCT-RELATED"/>
    <property type="match status" value="1"/>
</dbReference>
<dbReference type="CDD" id="cd01949">
    <property type="entry name" value="GGDEF"/>
    <property type="match status" value="1"/>
</dbReference>
<dbReference type="SUPFAM" id="SSF55073">
    <property type="entry name" value="Nucleotide cyclase"/>
    <property type="match status" value="1"/>
</dbReference>
<dbReference type="InterPro" id="IPR029787">
    <property type="entry name" value="Nucleotide_cyclase"/>
</dbReference>
<dbReference type="SMART" id="SM00091">
    <property type="entry name" value="PAS"/>
    <property type="match status" value="1"/>
</dbReference>
<dbReference type="InterPro" id="IPR000014">
    <property type="entry name" value="PAS"/>
</dbReference>
<feature type="domain" description="PAC" evidence="2">
    <location>
        <begin position="80"/>
        <end position="132"/>
    </location>
</feature>
<feature type="domain" description="GGDEF" evidence="3">
    <location>
        <begin position="167"/>
        <end position="298"/>
    </location>
</feature>
<dbReference type="InterPro" id="IPR043128">
    <property type="entry name" value="Rev_trsase/Diguanyl_cyclase"/>
</dbReference>
<dbReference type="Gene3D" id="3.30.70.270">
    <property type="match status" value="1"/>
</dbReference>
<dbReference type="Pfam" id="PF00990">
    <property type="entry name" value="GGDEF"/>
    <property type="match status" value="1"/>
</dbReference>
<protein>
    <submittedName>
        <fullName evidence="4">Putative diguanylate cyclase DgcE</fullName>
        <ecNumber evidence="4">2.7.7.65</ecNumber>
    </submittedName>
</protein>
<dbReference type="InterPro" id="IPR000160">
    <property type="entry name" value="GGDEF_dom"/>
</dbReference>
<evidence type="ECO:0000259" key="3">
    <source>
        <dbReference type="PROSITE" id="PS50887"/>
    </source>
</evidence>
<dbReference type="PANTHER" id="PTHR46663">
    <property type="entry name" value="DIGUANYLATE CYCLASE DGCT-RELATED"/>
    <property type="match status" value="1"/>
</dbReference>
<dbReference type="NCBIfam" id="TIGR00254">
    <property type="entry name" value="GGDEF"/>
    <property type="match status" value="1"/>
</dbReference>
<keyword evidence="4" id="KW-0808">Transferase</keyword>
<evidence type="ECO:0000313" key="4">
    <source>
        <dbReference type="EMBL" id="MPM00127.1"/>
    </source>
</evidence>
<dbReference type="PROSITE" id="PS50113">
    <property type="entry name" value="PAC"/>
    <property type="match status" value="1"/>
</dbReference>
<dbReference type="InterPro" id="IPR035965">
    <property type="entry name" value="PAS-like_dom_sf"/>
</dbReference>
<organism evidence="4">
    <name type="scientific">bioreactor metagenome</name>
    <dbReference type="NCBI Taxonomy" id="1076179"/>
    <lineage>
        <taxon>unclassified sequences</taxon>
        <taxon>metagenomes</taxon>
        <taxon>ecological metagenomes</taxon>
    </lineage>
</organism>
<dbReference type="SUPFAM" id="SSF55785">
    <property type="entry name" value="PYP-like sensor domain (PAS domain)"/>
    <property type="match status" value="1"/>
</dbReference>
<dbReference type="EC" id="2.7.7.65" evidence="4"/>
<proteinExistence type="predicted"/>
<dbReference type="AlphaFoldDB" id="A0A644W9D8"/>
<sequence length="298" mass="33732">MRRDIQRMLDALKEGAYFVDRERRITYWNKAAERLTGFRSHEVIGHRCSEDILVHVDCEGKNLCKAGCPLLATMEDTLTREAEVFFHHRRGHRVPVSVRTTPLEDDEGNVVGGIELFAEISPEENLRERMAELERRSLLDHLTRVPNRSYLDLELEALFTLWKKSGVPFGVLFFDIDHFKRFNDNHGHDIGDMVLETTAKTLVSAVRSFDVVGRWGGEEFVGLFPNAERETLASIGERLRSAVETTWIEVDGQQLSVTVSIGGASAAKEDLSAAAVVKRADTMMYRSKQEGRNRVTVG</sequence>
<dbReference type="Pfam" id="PF08448">
    <property type="entry name" value="PAS_4"/>
    <property type="match status" value="1"/>
</dbReference>
<accession>A0A644W9D8</accession>
<comment type="caution">
    <text evidence="4">The sequence shown here is derived from an EMBL/GenBank/DDBJ whole genome shotgun (WGS) entry which is preliminary data.</text>
</comment>
<name>A0A644W9D8_9ZZZZ</name>
<dbReference type="EMBL" id="VSSQ01000709">
    <property type="protein sequence ID" value="MPM00127.1"/>
    <property type="molecule type" value="Genomic_DNA"/>
</dbReference>
<dbReference type="InterPro" id="IPR000700">
    <property type="entry name" value="PAS-assoc_C"/>
</dbReference>
<reference evidence="4" key="1">
    <citation type="submission" date="2019-08" db="EMBL/GenBank/DDBJ databases">
        <authorList>
            <person name="Kucharzyk K."/>
            <person name="Murdoch R.W."/>
            <person name="Higgins S."/>
            <person name="Loffler F."/>
        </authorList>
    </citation>
    <scope>NUCLEOTIDE SEQUENCE</scope>
</reference>
<evidence type="ECO:0000259" key="1">
    <source>
        <dbReference type="PROSITE" id="PS50112"/>
    </source>
</evidence>
<feature type="domain" description="PAS" evidence="1">
    <location>
        <begin position="1"/>
        <end position="45"/>
    </location>
</feature>
<dbReference type="GO" id="GO:0052621">
    <property type="term" value="F:diguanylate cyclase activity"/>
    <property type="evidence" value="ECO:0007669"/>
    <property type="project" value="UniProtKB-EC"/>
</dbReference>
<dbReference type="InterPro" id="IPR013656">
    <property type="entry name" value="PAS_4"/>
</dbReference>
<dbReference type="FunFam" id="3.30.70.270:FF:000001">
    <property type="entry name" value="Diguanylate cyclase domain protein"/>
    <property type="match status" value="1"/>
</dbReference>
<dbReference type="PROSITE" id="PS50112">
    <property type="entry name" value="PAS"/>
    <property type="match status" value="1"/>
</dbReference>
<dbReference type="InterPro" id="IPR052163">
    <property type="entry name" value="DGC-Regulatory_Protein"/>
</dbReference>
<keyword evidence="4" id="KW-0548">Nucleotidyltransferase</keyword>
<dbReference type="PROSITE" id="PS50887">
    <property type="entry name" value="GGDEF"/>
    <property type="match status" value="1"/>
</dbReference>
<dbReference type="CDD" id="cd00130">
    <property type="entry name" value="PAS"/>
    <property type="match status" value="1"/>
</dbReference>